<reference evidence="16" key="1">
    <citation type="submission" date="2016-02" db="EMBL/GenBank/DDBJ databases">
        <title>Comparative genomics of biotechnologically important yeasts.</title>
        <authorList>
            <consortium name="DOE Joint Genome Institute"/>
            <person name="Riley R."/>
            <person name="Haridas S."/>
            <person name="Wolfe K.H."/>
            <person name="Lopes M.R."/>
            <person name="Hittinger C.T."/>
            <person name="Goker M."/>
            <person name="Salamov A."/>
            <person name="Wisecaver J."/>
            <person name="Long T.M."/>
            <person name="Aerts A.L."/>
            <person name="Barry K."/>
            <person name="Choi C."/>
            <person name="Clum A."/>
            <person name="Coughlan A.Y."/>
            <person name="Deshpande S."/>
            <person name="Douglass A.P."/>
            <person name="Hanson S.J."/>
            <person name="Klenk H.-P."/>
            <person name="Labutti K."/>
            <person name="Lapidus A."/>
            <person name="Lindquist E."/>
            <person name="Lipzen A."/>
            <person name="Meier-Kolthoff J.P."/>
            <person name="Ohm R.A."/>
            <person name="Otillar R.P."/>
            <person name="Pangilinan J."/>
            <person name="Peng Y."/>
            <person name="Rokas A."/>
            <person name="Rosa C.A."/>
            <person name="Scheuner C."/>
            <person name="Sibirny A.A."/>
            <person name="Slot J.C."/>
            <person name="Stielow J.B."/>
            <person name="Sun H."/>
            <person name="Kurtzman C.P."/>
            <person name="Blackwell M."/>
            <person name="Jeffries T.W."/>
            <person name="Grigoriev I.V."/>
        </authorList>
    </citation>
    <scope>NUCLEOTIDE SEQUENCE [LARGE SCALE GENOMIC DNA]</scope>
    <source>
        <strain evidence="16">NRRL Y-17796</strain>
    </source>
</reference>
<comment type="catalytic activity">
    <reaction evidence="13 14">
        <text>a very-long-chain (3R)-3-hydroxyacyl-CoA = a very-long-chain (2E)-enoyl-CoA + H2O</text>
        <dbReference type="Rhea" id="RHEA:45812"/>
        <dbReference type="ChEBI" id="CHEBI:15377"/>
        <dbReference type="ChEBI" id="CHEBI:83728"/>
        <dbReference type="ChEBI" id="CHEBI:85440"/>
        <dbReference type="EC" id="4.2.1.134"/>
    </reaction>
</comment>
<dbReference type="PANTHER" id="PTHR11035">
    <property type="entry name" value="VERY-LONG-CHAIN (3R)-3-HYDROXYACYL-COA DEHYDRATASE"/>
    <property type="match status" value="1"/>
</dbReference>
<keyword evidence="6 14" id="KW-0812">Transmembrane</keyword>
<evidence type="ECO:0000256" key="4">
    <source>
        <dbReference type="ARBA" id="ARBA00013122"/>
    </source>
</evidence>
<keyword evidence="14" id="KW-0256">Endoplasmic reticulum</keyword>
<comment type="pathway">
    <text evidence="2 14">Lipid metabolism; fatty acid biosynthesis.</text>
</comment>
<dbReference type="GO" id="GO:0042761">
    <property type="term" value="P:very long-chain fatty acid biosynthetic process"/>
    <property type="evidence" value="ECO:0007669"/>
    <property type="project" value="TreeGrafter"/>
</dbReference>
<feature type="non-terminal residue" evidence="15">
    <location>
        <position position="198"/>
    </location>
</feature>
<feature type="transmembrane region" description="Helical" evidence="14">
    <location>
        <begin position="167"/>
        <end position="189"/>
    </location>
</feature>
<evidence type="ECO:0000313" key="15">
    <source>
        <dbReference type="EMBL" id="ODV91728.1"/>
    </source>
</evidence>
<dbReference type="GO" id="GO:0030148">
    <property type="term" value="P:sphingolipid biosynthetic process"/>
    <property type="evidence" value="ECO:0007669"/>
    <property type="project" value="TreeGrafter"/>
</dbReference>
<dbReference type="InterPro" id="IPR007482">
    <property type="entry name" value="Tyr_Pase-like_PTPLA"/>
</dbReference>
<evidence type="ECO:0000313" key="16">
    <source>
        <dbReference type="Proteomes" id="UP000095023"/>
    </source>
</evidence>
<feature type="transmembrane region" description="Helical" evidence="14">
    <location>
        <begin position="6"/>
        <end position="28"/>
    </location>
</feature>
<dbReference type="OrthoDB" id="46988at2759"/>
<sequence>KKYLVVYNVVSTVLWLSILCRLVVFASVSAEFAAEQLMDYVRVIQTGAVLEIVHAALGWVRADIATVTLQVFSRLVVVWMTMYLYPFAVLSGIGPYAFVAMVAAWSVTETIRYLYYAVNLLWPDQVPRWIVWLRYTLFYVLYPTGVAGENIVLWKAAAVLGGGSLTYLFRIGVIAIYIPGFYFLFTHMVRQRKRVYKK</sequence>
<evidence type="ECO:0000256" key="9">
    <source>
        <dbReference type="ARBA" id="ARBA00023098"/>
    </source>
</evidence>
<dbReference type="Pfam" id="PF04387">
    <property type="entry name" value="PTPLA"/>
    <property type="match status" value="1"/>
</dbReference>
<evidence type="ECO:0000256" key="12">
    <source>
        <dbReference type="ARBA" id="ARBA00023239"/>
    </source>
</evidence>
<keyword evidence="5 14" id="KW-0444">Lipid biosynthesis</keyword>
<dbReference type="PANTHER" id="PTHR11035:SF3">
    <property type="entry name" value="VERY-LONG-CHAIN (3R)-3-HYDROXYACYL-COA DEHYDRATASE"/>
    <property type="match status" value="1"/>
</dbReference>
<organism evidence="15 16">
    <name type="scientific">Tortispora caseinolytica NRRL Y-17796</name>
    <dbReference type="NCBI Taxonomy" id="767744"/>
    <lineage>
        <taxon>Eukaryota</taxon>
        <taxon>Fungi</taxon>
        <taxon>Dikarya</taxon>
        <taxon>Ascomycota</taxon>
        <taxon>Saccharomycotina</taxon>
        <taxon>Trigonopsidomycetes</taxon>
        <taxon>Trigonopsidales</taxon>
        <taxon>Trigonopsidaceae</taxon>
        <taxon>Tortispora</taxon>
    </lineage>
</organism>
<evidence type="ECO:0000256" key="14">
    <source>
        <dbReference type="RuleBase" id="RU363109"/>
    </source>
</evidence>
<gene>
    <name evidence="15" type="ORF">CANCADRAFT_11505</name>
</gene>
<evidence type="ECO:0000256" key="7">
    <source>
        <dbReference type="ARBA" id="ARBA00022832"/>
    </source>
</evidence>
<dbReference type="EC" id="4.2.1.134" evidence="4 14"/>
<name>A0A1E4TJ78_9ASCO</name>
<evidence type="ECO:0000256" key="2">
    <source>
        <dbReference type="ARBA" id="ARBA00005194"/>
    </source>
</evidence>
<dbReference type="Proteomes" id="UP000095023">
    <property type="component" value="Unassembled WGS sequence"/>
</dbReference>
<feature type="non-terminal residue" evidence="15">
    <location>
        <position position="1"/>
    </location>
</feature>
<dbReference type="GO" id="GO:0030497">
    <property type="term" value="P:fatty acid elongation"/>
    <property type="evidence" value="ECO:0007669"/>
    <property type="project" value="TreeGrafter"/>
</dbReference>
<accession>A0A1E4TJ78</accession>
<keyword evidence="9 14" id="KW-0443">Lipid metabolism</keyword>
<evidence type="ECO:0000256" key="6">
    <source>
        <dbReference type="ARBA" id="ARBA00022692"/>
    </source>
</evidence>
<keyword evidence="11 14" id="KW-0275">Fatty acid biosynthesis</keyword>
<dbReference type="GO" id="GO:0005789">
    <property type="term" value="C:endoplasmic reticulum membrane"/>
    <property type="evidence" value="ECO:0007669"/>
    <property type="project" value="UniProtKB-SubCell"/>
</dbReference>
<keyword evidence="16" id="KW-1185">Reference proteome</keyword>
<proteinExistence type="inferred from homology"/>
<dbReference type="GO" id="GO:0102158">
    <property type="term" value="F:very-long-chain (3R)-3-hydroxyacyl-CoA dehydratase activity"/>
    <property type="evidence" value="ECO:0007669"/>
    <property type="project" value="UniProtKB-EC"/>
</dbReference>
<keyword evidence="7 14" id="KW-0276">Fatty acid metabolism</keyword>
<comment type="function">
    <text evidence="14">Catalyzes the third of the four reactions of the long-chain fatty acids elongation cycle. This endoplasmic reticulum-bound enzymatic process, allows the addition of two carbons to the chain of long- and very long-chain fatty acids/VLCFAs per cycle. This enzyme catalyzes the dehydration of the 3-hydroxyacyl-CoA intermediate into trans-2,3-enoyl-CoA, within each cycle of fatty acid elongation. Thereby, it participates to the production of VLCFAs of different chain lengths that are involved in multiple biological processes as precursors of membrane lipids and lipid mediators.</text>
</comment>
<dbReference type="EMBL" id="KV453841">
    <property type="protein sequence ID" value="ODV91728.1"/>
    <property type="molecule type" value="Genomic_DNA"/>
</dbReference>
<keyword evidence="8 14" id="KW-1133">Transmembrane helix</keyword>
<evidence type="ECO:0000256" key="10">
    <source>
        <dbReference type="ARBA" id="ARBA00023136"/>
    </source>
</evidence>
<feature type="transmembrane region" description="Helical" evidence="14">
    <location>
        <begin position="40"/>
        <end position="62"/>
    </location>
</feature>
<evidence type="ECO:0000256" key="5">
    <source>
        <dbReference type="ARBA" id="ARBA00022516"/>
    </source>
</evidence>
<comment type="similarity">
    <text evidence="3 14">Belongs to the very long-chain fatty acids dehydratase HACD family.</text>
</comment>
<feature type="transmembrane region" description="Helical" evidence="14">
    <location>
        <begin position="82"/>
        <end position="108"/>
    </location>
</feature>
<keyword evidence="10 14" id="KW-0472">Membrane</keyword>
<feature type="transmembrane region" description="Helical" evidence="14">
    <location>
        <begin position="129"/>
        <end position="147"/>
    </location>
</feature>
<evidence type="ECO:0000256" key="1">
    <source>
        <dbReference type="ARBA" id="ARBA00004141"/>
    </source>
</evidence>
<evidence type="ECO:0000256" key="11">
    <source>
        <dbReference type="ARBA" id="ARBA00023160"/>
    </source>
</evidence>
<comment type="subcellular location">
    <subcellularLocation>
        <location evidence="14">Endoplasmic reticulum membrane</location>
        <topology evidence="14">Multi-pass membrane protein</topology>
    </subcellularLocation>
    <subcellularLocation>
        <location evidence="1">Membrane</location>
        <topology evidence="1">Multi-pass membrane protein</topology>
    </subcellularLocation>
</comment>
<evidence type="ECO:0000256" key="13">
    <source>
        <dbReference type="ARBA" id="ARBA00036671"/>
    </source>
</evidence>
<keyword evidence="12 14" id="KW-0456">Lyase</keyword>
<evidence type="ECO:0000256" key="3">
    <source>
        <dbReference type="ARBA" id="ARBA00007811"/>
    </source>
</evidence>
<dbReference type="UniPathway" id="UPA00094"/>
<dbReference type="AlphaFoldDB" id="A0A1E4TJ78"/>
<protein>
    <recommendedName>
        <fullName evidence="4 14">Very-long-chain (3R)-3-hydroxyacyl-CoA dehydratase</fullName>
        <ecNumber evidence="4 14">4.2.1.134</ecNumber>
    </recommendedName>
</protein>
<evidence type="ECO:0000256" key="8">
    <source>
        <dbReference type="ARBA" id="ARBA00022989"/>
    </source>
</evidence>